<evidence type="ECO:0000259" key="2">
    <source>
        <dbReference type="Pfam" id="PF07331"/>
    </source>
</evidence>
<feature type="transmembrane region" description="Helical" evidence="1">
    <location>
        <begin position="123"/>
        <end position="140"/>
    </location>
</feature>
<dbReference type="EMBL" id="SMFY01000005">
    <property type="protein sequence ID" value="TCK19688.1"/>
    <property type="molecule type" value="Genomic_DNA"/>
</dbReference>
<gene>
    <name evidence="3" type="ORF">EV667_4138</name>
</gene>
<evidence type="ECO:0000313" key="3">
    <source>
        <dbReference type="EMBL" id="TCK19688.1"/>
    </source>
</evidence>
<feature type="transmembrane region" description="Helical" evidence="1">
    <location>
        <begin position="79"/>
        <end position="103"/>
    </location>
</feature>
<reference evidence="3 4" key="1">
    <citation type="submission" date="2019-03" db="EMBL/GenBank/DDBJ databases">
        <title>Genomic Encyclopedia of Type Strains, Phase IV (KMG-IV): sequencing the most valuable type-strain genomes for metagenomic binning, comparative biology and taxonomic classification.</title>
        <authorList>
            <person name="Goeker M."/>
        </authorList>
    </citation>
    <scope>NUCLEOTIDE SEQUENCE [LARGE SCALE GENOMIC DNA]</scope>
    <source>
        <strain evidence="3 4">DSM 101</strain>
    </source>
</reference>
<sequence length="155" mass="16569">MRLAHLDIAGAVCFLVFSVWMIALALGYGIGGINVTGSGFFPLIAGTIILICSIGVLFDRTARRAFEDDRLSLSQLAPVAGITLATAALIASLPWGGLVPLTMLYVPAVSYCVERPTSLRGHVAIWCLGVIAALASYYLFDVVLEIPLPWGTWED</sequence>
<dbReference type="RefSeq" id="WP_165901669.1">
    <property type="nucleotide sequence ID" value="NZ_SMFY01000005.1"/>
</dbReference>
<protein>
    <submittedName>
        <fullName evidence="3">Tripartite tricarboxylate transporter TctB family protein</fullName>
    </submittedName>
</protein>
<comment type="caution">
    <text evidence="3">The sequence shown here is derived from an EMBL/GenBank/DDBJ whole genome shotgun (WGS) entry which is preliminary data.</text>
</comment>
<evidence type="ECO:0000313" key="4">
    <source>
        <dbReference type="Proteomes" id="UP000295030"/>
    </source>
</evidence>
<organism evidence="3 4">
    <name type="scientific">Ancylobacter aquaticus</name>
    <dbReference type="NCBI Taxonomy" id="100"/>
    <lineage>
        <taxon>Bacteria</taxon>
        <taxon>Pseudomonadati</taxon>
        <taxon>Pseudomonadota</taxon>
        <taxon>Alphaproteobacteria</taxon>
        <taxon>Hyphomicrobiales</taxon>
        <taxon>Xanthobacteraceae</taxon>
        <taxon>Ancylobacter</taxon>
    </lineage>
</organism>
<name>A0A4R1HDR3_ANCAQ</name>
<dbReference type="Pfam" id="PF07331">
    <property type="entry name" value="TctB"/>
    <property type="match status" value="1"/>
</dbReference>
<feature type="domain" description="DUF1468" evidence="2">
    <location>
        <begin position="9"/>
        <end position="149"/>
    </location>
</feature>
<keyword evidence="1" id="KW-0812">Transmembrane</keyword>
<dbReference type="AlphaFoldDB" id="A0A4R1HDR3"/>
<feature type="transmembrane region" description="Helical" evidence="1">
    <location>
        <begin position="39"/>
        <end position="58"/>
    </location>
</feature>
<keyword evidence="4" id="KW-1185">Reference proteome</keyword>
<keyword evidence="1" id="KW-1133">Transmembrane helix</keyword>
<feature type="transmembrane region" description="Helical" evidence="1">
    <location>
        <begin position="12"/>
        <end position="33"/>
    </location>
</feature>
<dbReference type="Proteomes" id="UP000295030">
    <property type="component" value="Unassembled WGS sequence"/>
</dbReference>
<accession>A0A4R1HDR3</accession>
<evidence type="ECO:0000256" key="1">
    <source>
        <dbReference type="SAM" id="Phobius"/>
    </source>
</evidence>
<keyword evidence="1" id="KW-0472">Membrane</keyword>
<proteinExistence type="predicted"/>
<dbReference type="InterPro" id="IPR009936">
    <property type="entry name" value="DUF1468"/>
</dbReference>